<evidence type="ECO:0000313" key="1">
    <source>
        <dbReference type="EMBL" id="NUU02726.1"/>
    </source>
</evidence>
<organism evidence="1 2">
    <name type="scientific">Herbaspirillum robiniae</name>
    <dbReference type="NCBI Taxonomy" id="2014887"/>
    <lineage>
        <taxon>Bacteria</taxon>
        <taxon>Pseudomonadati</taxon>
        <taxon>Pseudomonadota</taxon>
        <taxon>Betaproteobacteria</taxon>
        <taxon>Burkholderiales</taxon>
        <taxon>Oxalobacteraceae</taxon>
        <taxon>Herbaspirillum</taxon>
    </lineage>
</organism>
<dbReference type="EMBL" id="JABFMT010000013">
    <property type="protein sequence ID" value="NUU02726.1"/>
    <property type="molecule type" value="Genomic_DNA"/>
</dbReference>
<protein>
    <submittedName>
        <fullName evidence="1">Uncharacterized protein</fullName>
    </submittedName>
</protein>
<gene>
    <name evidence="1" type="ORF">HNO84_14060</name>
</gene>
<dbReference type="Proteomes" id="UP000536746">
    <property type="component" value="Unassembled WGS sequence"/>
</dbReference>
<sequence length="92" mass="10209">MNTAGMLVEHYMLLIKNIAYLAANGVQYLDRMEPLVLRAVDHLCVAHVADATTCKILLSRAIEDELSHLVSESQVYADSLRMALNSLSGYSR</sequence>
<evidence type="ECO:0000313" key="2">
    <source>
        <dbReference type="Proteomes" id="UP000536746"/>
    </source>
</evidence>
<proteinExistence type="predicted"/>
<comment type="caution">
    <text evidence="1">The sequence shown here is derived from an EMBL/GenBank/DDBJ whole genome shotgun (WGS) entry which is preliminary data.</text>
</comment>
<keyword evidence="2" id="KW-1185">Reference proteome</keyword>
<name>A0ABX2M4S0_9BURK</name>
<dbReference type="RefSeq" id="WP_175354713.1">
    <property type="nucleotide sequence ID" value="NZ_JABFMT010000013.1"/>
</dbReference>
<reference evidence="1 2" key="1">
    <citation type="journal article" date="2020" name="Front. Plant Sci.">
        <title>Isolation of Rhizosphere Bacteria That Improve Quality and Water Stress Tolerance in Greenhouse Ornamentals.</title>
        <authorList>
            <person name="Nordstedt N.P."/>
            <person name="Jones M.L."/>
        </authorList>
    </citation>
    <scope>NUCLEOTIDE SEQUENCE [LARGE SCALE GENOMIC DNA]</scope>
    <source>
        <strain evidence="1 2">C6C2</strain>
    </source>
</reference>
<accession>A0ABX2M4S0</accession>